<dbReference type="InterPro" id="IPR042476">
    <property type="entry name" value="APPBP2"/>
</dbReference>
<dbReference type="GO" id="GO:1990756">
    <property type="term" value="F:ubiquitin-like ligase-substrate adaptor activity"/>
    <property type="evidence" value="ECO:0007669"/>
    <property type="project" value="TreeGrafter"/>
</dbReference>
<dbReference type="InterPro" id="IPR011990">
    <property type="entry name" value="TPR-like_helical_dom_sf"/>
</dbReference>
<dbReference type="PANTHER" id="PTHR46575">
    <property type="entry name" value="AMYLOID PROTEIN-BINDING PROTEIN 2"/>
    <property type="match status" value="1"/>
</dbReference>
<organism evidence="1 2">
    <name type="scientific">Clytia hemisphaerica</name>
    <dbReference type="NCBI Taxonomy" id="252671"/>
    <lineage>
        <taxon>Eukaryota</taxon>
        <taxon>Metazoa</taxon>
        <taxon>Cnidaria</taxon>
        <taxon>Hydrozoa</taxon>
        <taxon>Hydroidolina</taxon>
        <taxon>Leptothecata</taxon>
        <taxon>Obeliida</taxon>
        <taxon>Clytiidae</taxon>
        <taxon>Clytia</taxon>
    </lineage>
</organism>
<dbReference type="GeneID" id="136802459"/>
<dbReference type="PANTHER" id="PTHR46575:SF1">
    <property type="entry name" value="AMYLOID PROTEIN-BINDING PROTEIN 2"/>
    <property type="match status" value="1"/>
</dbReference>
<accession>A0A7M5XIC6</accession>
<dbReference type="SUPFAM" id="SSF48452">
    <property type="entry name" value="TPR-like"/>
    <property type="match status" value="2"/>
</dbReference>
<dbReference type="EnsemblMetazoa" id="CLYHEMT024053.1">
    <property type="protein sequence ID" value="CLYHEMP024053.1"/>
    <property type="gene ID" value="CLYHEMG024053"/>
</dbReference>
<dbReference type="GO" id="GO:0006886">
    <property type="term" value="P:intracellular protein transport"/>
    <property type="evidence" value="ECO:0007669"/>
    <property type="project" value="InterPro"/>
</dbReference>
<protein>
    <recommendedName>
        <fullName evidence="3">Amyloid protein-binding protein 2</fullName>
    </recommendedName>
</protein>
<name>A0A7M5XIC6_9CNID</name>
<dbReference type="Proteomes" id="UP000594262">
    <property type="component" value="Unplaced"/>
</dbReference>
<dbReference type="InterPro" id="IPR019734">
    <property type="entry name" value="TPR_rpt"/>
</dbReference>
<dbReference type="Gene3D" id="1.25.40.10">
    <property type="entry name" value="Tetratricopeptide repeat domain"/>
    <property type="match status" value="2"/>
</dbReference>
<dbReference type="SMART" id="SM00028">
    <property type="entry name" value="TPR"/>
    <property type="match status" value="2"/>
</dbReference>
<reference evidence="1" key="1">
    <citation type="submission" date="2021-01" db="UniProtKB">
        <authorList>
            <consortium name="EnsemblMetazoa"/>
        </authorList>
    </citation>
    <scope>IDENTIFICATION</scope>
</reference>
<dbReference type="GO" id="GO:0043161">
    <property type="term" value="P:proteasome-mediated ubiquitin-dependent protein catabolic process"/>
    <property type="evidence" value="ECO:0007669"/>
    <property type="project" value="TreeGrafter"/>
</dbReference>
<dbReference type="RefSeq" id="XP_066915291.1">
    <property type="nucleotide sequence ID" value="XM_067059190.1"/>
</dbReference>
<keyword evidence="2" id="KW-1185">Reference proteome</keyword>
<evidence type="ECO:0000313" key="2">
    <source>
        <dbReference type="Proteomes" id="UP000594262"/>
    </source>
</evidence>
<dbReference type="AlphaFoldDB" id="A0A7M5XIC6"/>
<evidence type="ECO:0000313" key="1">
    <source>
        <dbReference type="EnsemblMetazoa" id="CLYHEMP024053.1"/>
    </source>
</evidence>
<sequence>MDELMDLEWVPHEKKDLKPSKPNLLQLRVISLEYVARNVHYFFEQVQALPSSQLIDLFKKMCQLKLVDNLQRLMSNLSLLERLIKHPCNWITMHQALNLVLTKEKDFDYFLAEQKKAACEMLKKQFTKENICNLNELMQFVHESIILGSFLTEHGRYKSAYIVFECVEISDLNGNIEPAMLSMAFDIALRTSHVLTVDCKYNEANKAILNTSLLLSYMHNSGLHPNCALFYTTCSMYMFSLSQYDKAYNLAVQAVQEISCDLSPKIIVDTLRQACKVCIIKRIFSQAHIYINEALKLAKYWFGEDHPKYADCLADYGFYLISVDSVTASVKFYVMALQIRQSLFGDRNLVTSMTHEDLAYAIYVRDYSIGNFESARGHAEQALKTMVELLPEDHLMLSSVKRVQALILEEIALDSDNKVMEARLLGCAEKLHLDALKLAKQTFGEGNVQTAKHYGNLGRLYQSMKRFKEAEVNHVNAIEIKEKLLGKEHYEVALSIGHLASLYNYDMKRYDLAEPLYLRSIDIGRKLFGVWYSGLEYDYRGLAHLYEKTNQHQQSSTYHMALHDWMEERRNKVFKQPTKLDIEMDRDTNIKTVLSNIKKNASYGSGSSGSNT</sequence>
<evidence type="ECO:0008006" key="3">
    <source>
        <dbReference type="Google" id="ProtNLM"/>
    </source>
</evidence>
<proteinExistence type="predicted"/>
<dbReference type="Pfam" id="PF13374">
    <property type="entry name" value="TPR_10"/>
    <property type="match status" value="2"/>
</dbReference>
<dbReference type="OrthoDB" id="7103806at2759"/>
<dbReference type="GO" id="GO:0031462">
    <property type="term" value="C:Cul2-RING ubiquitin ligase complex"/>
    <property type="evidence" value="ECO:0007669"/>
    <property type="project" value="TreeGrafter"/>
</dbReference>